<sequence length="76" mass="8456">MTPVVEKLDRDQMIELVGRFQRGEVGEEETAEALEALRRSSGHPEVDGLIFYPPGGQELSAEEVVDRALGHRPIEL</sequence>
<evidence type="ECO:0000256" key="2">
    <source>
        <dbReference type="ARBA" id="ARBA00023025"/>
    </source>
</evidence>
<dbReference type="Proteomes" id="UP001141259">
    <property type="component" value="Unassembled WGS sequence"/>
</dbReference>
<dbReference type="Pfam" id="PF01320">
    <property type="entry name" value="Colicin_Pyocin"/>
    <property type="match status" value="1"/>
</dbReference>
<comment type="similarity">
    <text evidence="1">Belongs to the colicins ColE2/ColE8/ColE9 and pyocins S1/S2 family.</text>
</comment>
<organism evidence="3 4">
    <name type="scientific">Umezawaea endophytica</name>
    <dbReference type="NCBI Taxonomy" id="1654476"/>
    <lineage>
        <taxon>Bacteria</taxon>
        <taxon>Bacillati</taxon>
        <taxon>Actinomycetota</taxon>
        <taxon>Actinomycetes</taxon>
        <taxon>Pseudonocardiales</taxon>
        <taxon>Pseudonocardiaceae</taxon>
        <taxon>Umezawaea</taxon>
    </lineage>
</organism>
<keyword evidence="4" id="KW-1185">Reference proteome</keyword>
<accession>A0A9X2VHV4</accession>
<comment type="caution">
    <text evidence="3">The sequence shown here is derived from an EMBL/GenBank/DDBJ whole genome shotgun (WGS) entry which is preliminary data.</text>
</comment>
<dbReference type="GO" id="GO:0015643">
    <property type="term" value="F:toxic substance binding"/>
    <property type="evidence" value="ECO:0007669"/>
    <property type="project" value="InterPro"/>
</dbReference>
<keyword evidence="2" id="KW-0079">Bacteriocin immunity</keyword>
<dbReference type="EMBL" id="JANYMP010000003">
    <property type="protein sequence ID" value="MCS7476772.1"/>
    <property type="molecule type" value="Genomic_DNA"/>
</dbReference>
<dbReference type="SUPFAM" id="SSF47345">
    <property type="entry name" value="Colicin E immunity proteins"/>
    <property type="match status" value="1"/>
</dbReference>
<dbReference type="AlphaFoldDB" id="A0A9X2VHV4"/>
<gene>
    <name evidence="3" type="ORF">NZH93_07890</name>
</gene>
<evidence type="ECO:0000313" key="3">
    <source>
        <dbReference type="EMBL" id="MCS7476772.1"/>
    </source>
</evidence>
<dbReference type="InterPro" id="IPR035900">
    <property type="entry name" value="Colicin_E_sf"/>
</dbReference>
<evidence type="ECO:0000313" key="4">
    <source>
        <dbReference type="Proteomes" id="UP001141259"/>
    </source>
</evidence>
<dbReference type="RefSeq" id="WP_259622287.1">
    <property type="nucleotide sequence ID" value="NZ_JANYMP010000003.1"/>
</dbReference>
<dbReference type="GO" id="GO:0030153">
    <property type="term" value="P:bacteriocin immunity"/>
    <property type="evidence" value="ECO:0007669"/>
    <property type="project" value="UniProtKB-KW"/>
</dbReference>
<proteinExistence type="inferred from homology"/>
<name>A0A9X2VHV4_9PSEU</name>
<protein>
    <submittedName>
        <fullName evidence="3">Bacteriocin immunity protein</fullName>
    </submittedName>
</protein>
<dbReference type="InterPro" id="IPR000290">
    <property type="entry name" value="Colicin_pyocin"/>
</dbReference>
<reference evidence="3" key="1">
    <citation type="submission" date="2022-08" db="EMBL/GenBank/DDBJ databases">
        <authorList>
            <person name="Tistechok S."/>
            <person name="Samborskyy M."/>
            <person name="Roman I."/>
        </authorList>
    </citation>
    <scope>NUCLEOTIDE SEQUENCE</scope>
    <source>
        <strain evidence="3">DSM 103496</strain>
    </source>
</reference>
<dbReference type="Gene3D" id="1.10.1200.20">
    <property type="entry name" value="Colicin E immunity protein"/>
    <property type="match status" value="1"/>
</dbReference>
<evidence type="ECO:0000256" key="1">
    <source>
        <dbReference type="ARBA" id="ARBA00009346"/>
    </source>
</evidence>